<feature type="signal peptide" evidence="1">
    <location>
        <begin position="1"/>
        <end position="22"/>
    </location>
</feature>
<reference evidence="2 3" key="1">
    <citation type="submission" date="2020-07" db="EMBL/GenBank/DDBJ databases">
        <title>Sequencing the genomes of 1000 actinobacteria strains.</title>
        <authorList>
            <person name="Klenk H.-P."/>
        </authorList>
    </citation>
    <scope>NUCLEOTIDE SEQUENCE [LARGE SCALE GENOMIC DNA]</scope>
    <source>
        <strain evidence="2 3">DSM 19663</strain>
    </source>
</reference>
<keyword evidence="3" id="KW-1185">Reference proteome</keyword>
<proteinExistence type="predicted"/>
<evidence type="ECO:0000313" key="2">
    <source>
        <dbReference type="EMBL" id="MBA8846604.1"/>
    </source>
</evidence>
<comment type="caution">
    <text evidence="2">The sequence shown here is derived from an EMBL/GenBank/DDBJ whole genome shotgun (WGS) entry which is preliminary data.</text>
</comment>
<organism evidence="2 3">
    <name type="scientific">Microcella alkalica</name>
    <dbReference type="NCBI Taxonomy" id="355930"/>
    <lineage>
        <taxon>Bacteria</taxon>
        <taxon>Bacillati</taxon>
        <taxon>Actinomycetota</taxon>
        <taxon>Actinomycetes</taxon>
        <taxon>Micrococcales</taxon>
        <taxon>Microbacteriaceae</taxon>
        <taxon>Microcella</taxon>
    </lineage>
</organism>
<evidence type="ECO:0000256" key="1">
    <source>
        <dbReference type="SAM" id="SignalP"/>
    </source>
</evidence>
<feature type="chain" id="PRO_5038800870" description="Lipoprotein" evidence="1">
    <location>
        <begin position="23"/>
        <end position="147"/>
    </location>
</feature>
<sequence>MLRPSFLGPVAAMMLLGLSGCALESASEVSDTEARDRFIAVIDDTQRTVGGDWQVDDDPTSRECTIPLWVSGHRYPALRIGEAPASVERTADAVEQAWRDDGMSVERQLVGDVVEVSATSEFGELFILRVSESAATLQGESECRPAA</sequence>
<keyword evidence="1" id="KW-0732">Signal</keyword>
<evidence type="ECO:0000313" key="3">
    <source>
        <dbReference type="Proteomes" id="UP000585905"/>
    </source>
</evidence>
<dbReference type="PROSITE" id="PS51257">
    <property type="entry name" value="PROKAR_LIPOPROTEIN"/>
    <property type="match status" value="1"/>
</dbReference>
<protein>
    <recommendedName>
        <fullName evidence="4">Lipoprotein</fullName>
    </recommendedName>
</protein>
<dbReference type="AlphaFoldDB" id="A0A839E8T0"/>
<gene>
    <name evidence="2" type="ORF">FHX53_000168</name>
</gene>
<dbReference type="EMBL" id="JACGWX010000001">
    <property type="protein sequence ID" value="MBA8846604.1"/>
    <property type="molecule type" value="Genomic_DNA"/>
</dbReference>
<evidence type="ECO:0008006" key="4">
    <source>
        <dbReference type="Google" id="ProtNLM"/>
    </source>
</evidence>
<name>A0A839E8T0_9MICO</name>
<accession>A0A839E8T0</accession>
<dbReference type="Proteomes" id="UP000585905">
    <property type="component" value="Unassembled WGS sequence"/>
</dbReference>
<dbReference type="RefSeq" id="WP_182489311.1">
    <property type="nucleotide sequence ID" value="NZ_BAAAOV010000003.1"/>
</dbReference>